<keyword evidence="7" id="KW-0997">Cell inner membrane</keyword>
<dbReference type="Proteomes" id="UP000614287">
    <property type="component" value="Unassembled WGS sequence"/>
</dbReference>
<comment type="caution">
    <text evidence="14">The sequence shown here is derived from an EMBL/GenBank/DDBJ whole genome shotgun (WGS) entry which is preliminary data.</text>
</comment>
<evidence type="ECO:0000256" key="7">
    <source>
        <dbReference type="ARBA" id="ARBA00022519"/>
    </source>
</evidence>
<organism evidence="14 15">
    <name type="scientific">Formosimonas limnophila</name>
    <dbReference type="NCBI Taxonomy" id="1384487"/>
    <lineage>
        <taxon>Bacteria</taxon>
        <taxon>Pseudomonadati</taxon>
        <taxon>Pseudomonadota</taxon>
        <taxon>Betaproteobacteria</taxon>
        <taxon>Burkholderiales</taxon>
        <taxon>Burkholderiaceae</taxon>
        <taxon>Formosimonas</taxon>
    </lineage>
</organism>
<evidence type="ECO:0000256" key="4">
    <source>
        <dbReference type="ARBA" id="ARBA00011471"/>
    </source>
</evidence>
<evidence type="ECO:0008006" key="16">
    <source>
        <dbReference type="Google" id="ProtNLM"/>
    </source>
</evidence>
<keyword evidence="15" id="KW-1185">Reference proteome</keyword>
<evidence type="ECO:0000256" key="3">
    <source>
        <dbReference type="ARBA" id="ARBA00005811"/>
    </source>
</evidence>
<evidence type="ECO:0000313" key="15">
    <source>
        <dbReference type="Proteomes" id="UP000614287"/>
    </source>
</evidence>
<evidence type="ECO:0000256" key="10">
    <source>
        <dbReference type="ARBA" id="ARBA00022989"/>
    </source>
</evidence>
<comment type="similarity">
    <text evidence="3 12">Belongs to the ExbD/TolR family.</text>
</comment>
<comment type="function">
    <text evidence="1">Involved in the TonB-dependent energy-dependent transport of various receptor-bound substrates.</text>
</comment>
<evidence type="ECO:0000256" key="6">
    <source>
        <dbReference type="ARBA" id="ARBA00022475"/>
    </source>
</evidence>
<proteinExistence type="inferred from homology"/>
<evidence type="ECO:0000256" key="2">
    <source>
        <dbReference type="ARBA" id="ARBA00004249"/>
    </source>
</evidence>
<dbReference type="InterPro" id="IPR003400">
    <property type="entry name" value="ExbD"/>
</dbReference>
<keyword evidence="8 12" id="KW-0812">Transmembrane</keyword>
<evidence type="ECO:0000313" key="14">
    <source>
        <dbReference type="EMBL" id="GHA77244.1"/>
    </source>
</evidence>
<evidence type="ECO:0000256" key="12">
    <source>
        <dbReference type="RuleBase" id="RU003879"/>
    </source>
</evidence>
<evidence type="ECO:0000256" key="9">
    <source>
        <dbReference type="ARBA" id="ARBA00022927"/>
    </source>
</evidence>
<sequence length="132" mass="13848">MSDINITPMVDVMLVLLVIFIMAAPLMTQSVNVNLPSEKAEQISTDNTPVVLSIDASGQYFIDKAPIAPADLAAVLSTLAQKNAETPIHIRADESISYAKVAHLLTASQQAGLSKVSFLTQGGTGKAADAPK</sequence>
<dbReference type="Gene3D" id="3.30.420.270">
    <property type="match status" value="1"/>
</dbReference>
<keyword evidence="11 13" id="KW-0472">Membrane</keyword>
<dbReference type="EMBL" id="BMZG01000009">
    <property type="protein sequence ID" value="GHA77244.1"/>
    <property type="molecule type" value="Genomic_DNA"/>
</dbReference>
<name>A0A8J3CIK7_9BURK</name>
<comment type="subcellular location">
    <subcellularLocation>
        <location evidence="2">Cell inner membrane</location>
        <topology evidence="2">Single-pass type II membrane protein</topology>
    </subcellularLocation>
    <subcellularLocation>
        <location evidence="12">Cell membrane</location>
        <topology evidence="12">Single-pass type II membrane protein</topology>
    </subcellularLocation>
</comment>
<gene>
    <name evidence="14" type="ORF">GCM10009007_17800</name>
</gene>
<reference evidence="14" key="1">
    <citation type="journal article" date="2014" name="Int. J. Syst. Evol. Microbiol.">
        <title>Complete genome sequence of Corynebacterium casei LMG S-19264T (=DSM 44701T), isolated from a smear-ripened cheese.</title>
        <authorList>
            <consortium name="US DOE Joint Genome Institute (JGI-PGF)"/>
            <person name="Walter F."/>
            <person name="Albersmeier A."/>
            <person name="Kalinowski J."/>
            <person name="Ruckert C."/>
        </authorList>
    </citation>
    <scope>NUCLEOTIDE SEQUENCE</scope>
    <source>
        <strain evidence="14">KCTC 32501</strain>
    </source>
</reference>
<keyword evidence="10 13" id="KW-1133">Transmembrane helix</keyword>
<evidence type="ECO:0000256" key="1">
    <source>
        <dbReference type="ARBA" id="ARBA00003540"/>
    </source>
</evidence>
<keyword evidence="9 12" id="KW-0653">Protein transport</keyword>
<accession>A0A8J3CIK7</accession>
<dbReference type="GO" id="GO:0005886">
    <property type="term" value="C:plasma membrane"/>
    <property type="evidence" value="ECO:0007669"/>
    <property type="project" value="UniProtKB-SubCell"/>
</dbReference>
<reference evidence="14" key="2">
    <citation type="submission" date="2020-09" db="EMBL/GenBank/DDBJ databases">
        <authorList>
            <person name="Sun Q."/>
            <person name="Kim S."/>
        </authorList>
    </citation>
    <scope>NUCLEOTIDE SEQUENCE</scope>
    <source>
        <strain evidence="14">KCTC 32501</strain>
    </source>
</reference>
<dbReference type="GO" id="GO:0022857">
    <property type="term" value="F:transmembrane transporter activity"/>
    <property type="evidence" value="ECO:0007669"/>
    <property type="project" value="InterPro"/>
</dbReference>
<keyword evidence="5 12" id="KW-0813">Transport</keyword>
<dbReference type="AlphaFoldDB" id="A0A8J3CIK7"/>
<comment type="subunit">
    <text evidence="4">The accessory proteins ExbB and ExbD seem to form a complex with TonB.</text>
</comment>
<feature type="transmembrane region" description="Helical" evidence="13">
    <location>
        <begin position="6"/>
        <end position="27"/>
    </location>
</feature>
<dbReference type="Pfam" id="PF02472">
    <property type="entry name" value="ExbD"/>
    <property type="match status" value="1"/>
</dbReference>
<dbReference type="PANTHER" id="PTHR30558">
    <property type="entry name" value="EXBD MEMBRANE COMPONENT OF PMF-DRIVEN MACROMOLECULE IMPORT SYSTEM"/>
    <property type="match status" value="1"/>
</dbReference>
<dbReference type="PANTHER" id="PTHR30558:SF12">
    <property type="entry name" value="BIOPOLYMER TRANSPORT PROTEIN EXBD"/>
    <property type="match status" value="1"/>
</dbReference>
<evidence type="ECO:0000256" key="13">
    <source>
        <dbReference type="SAM" id="Phobius"/>
    </source>
</evidence>
<keyword evidence="6" id="KW-1003">Cell membrane</keyword>
<evidence type="ECO:0000256" key="5">
    <source>
        <dbReference type="ARBA" id="ARBA00022448"/>
    </source>
</evidence>
<protein>
    <recommendedName>
        <fullName evidence="16">Biopolymer transporter ExbD</fullName>
    </recommendedName>
</protein>
<evidence type="ECO:0000256" key="11">
    <source>
        <dbReference type="ARBA" id="ARBA00023136"/>
    </source>
</evidence>
<evidence type="ECO:0000256" key="8">
    <source>
        <dbReference type="ARBA" id="ARBA00022692"/>
    </source>
</evidence>
<dbReference type="GO" id="GO:0015031">
    <property type="term" value="P:protein transport"/>
    <property type="evidence" value="ECO:0007669"/>
    <property type="project" value="UniProtKB-KW"/>
</dbReference>